<dbReference type="Proteomes" id="UP000807306">
    <property type="component" value="Unassembled WGS sequence"/>
</dbReference>
<dbReference type="PRINTS" id="PR00385">
    <property type="entry name" value="P450"/>
</dbReference>
<dbReference type="PANTHER" id="PTHR24305">
    <property type="entry name" value="CYTOCHROME P450"/>
    <property type="match status" value="1"/>
</dbReference>
<evidence type="ECO:0000256" key="3">
    <source>
        <dbReference type="ARBA" id="ARBA00004721"/>
    </source>
</evidence>
<dbReference type="PROSITE" id="PS51257">
    <property type="entry name" value="PROKAR_LIPOPROTEIN"/>
    <property type="match status" value="1"/>
</dbReference>
<evidence type="ECO:0000256" key="9">
    <source>
        <dbReference type="ARBA" id="ARBA00023002"/>
    </source>
</evidence>
<evidence type="ECO:0000256" key="2">
    <source>
        <dbReference type="ARBA" id="ARBA00004370"/>
    </source>
</evidence>
<evidence type="ECO:0000256" key="10">
    <source>
        <dbReference type="ARBA" id="ARBA00023004"/>
    </source>
</evidence>
<accession>A0A9P6ER24</accession>
<evidence type="ECO:0000313" key="15">
    <source>
        <dbReference type="Proteomes" id="UP000807306"/>
    </source>
</evidence>
<sequence>MRFPTSSLQESAAMLSPQLLVSCFCLYIFLRLSHFIYKRSFASSPLDKLRGPVPVSFLKGSLPNLFGFKAWDFHRNLAQEYGNAARIKGALGDDFLYVFDPLALHHILLKDQNSFEPSPNNLLVTQLFLGDGLLGTWGDTHRRQRKSLTPVFSAAHMRNMVPLFYKIGQKLEKAFAQRVKDGPQEIDVLSWSSRTALELIAQSGLGYTFDPLTEDAVPHPYAQAAKRLIIVLGRSNVFRIYLLPFLMKIGTAKFRRAMLELTPIEVLQEAREISDLMHETSVKIYEAKKKAISDGNDAFKDHIAEGKDLISILMKNNTGVSKGEKLPDKEIIGQMSTFTFAATDTTSAAIARTLWLLSQRQDVQDKVRAELSEAMLGKDTLSYDEVNELRYLDAVCRELLRLYPPVPAIARMAREDTILPLSKPLTGVDGKLMHEIYVPKTTKILLNIFNCNRNPDLWGPDANQFKPERWSDLPDSITAARVPGVYSNLMTFEGGARSCIGFKFSQLEMKVVLSLLLHKFKFSLPKDKEIYWNMTGITSPCVIGDADSLPPRLPLIVEEAN</sequence>
<dbReference type="InterPro" id="IPR036396">
    <property type="entry name" value="Cyt_P450_sf"/>
</dbReference>
<reference evidence="14" key="1">
    <citation type="submission" date="2020-11" db="EMBL/GenBank/DDBJ databases">
        <authorList>
            <consortium name="DOE Joint Genome Institute"/>
            <person name="Ahrendt S."/>
            <person name="Riley R."/>
            <person name="Andreopoulos W."/>
            <person name="Labutti K."/>
            <person name="Pangilinan J."/>
            <person name="Ruiz-Duenas F.J."/>
            <person name="Barrasa J.M."/>
            <person name="Sanchez-Garcia M."/>
            <person name="Camarero S."/>
            <person name="Miyauchi S."/>
            <person name="Serrano A."/>
            <person name="Linde D."/>
            <person name="Babiker R."/>
            <person name="Drula E."/>
            <person name="Ayuso-Fernandez I."/>
            <person name="Pacheco R."/>
            <person name="Padilla G."/>
            <person name="Ferreira P."/>
            <person name="Barriuso J."/>
            <person name="Kellner H."/>
            <person name="Castanera R."/>
            <person name="Alfaro M."/>
            <person name="Ramirez L."/>
            <person name="Pisabarro A.G."/>
            <person name="Kuo A."/>
            <person name="Tritt A."/>
            <person name="Lipzen A."/>
            <person name="He G."/>
            <person name="Yan M."/>
            <person name="Ng V."/>
            <person name="Cullen D."/>
            <person name="Martin F."/>
            <person name="Rosso M.-N."/>
            <person name="Henrissat B."/>
            <person name="Hibbett D."/>
            <person name="Martinez A.T."/>
            <person name="Grigoriev I.V."/>
        </authorList>
    </citation>
    <scope>NUCLEOTIDE SEQUENCE</scope>
    <source>
        <strain evidence="14">CBS 506.95</strain>
    </source>
</reference>
<protein>
    <submittedName>
        <fullName evidence="14">Cytochrome P450</fullName>
    </submittedName>
</protein>
<organism evidence="14 15">
    <name type="scientific">Crepidotus variabilis</name>
    <dbReference type="NCBI Taxonomy" id="179855"/>
    <lineage>
        <taxon>Eukaryota</taxon>
        <taxon>Fungi</taxon>
        <taxon>Dikarya</taxon>
        <taxon>Basidiomycota</taxon>
        <taxon>Agaricomycotina</taxon>
        <taxon>Agaricomycetes</taxon>
        <taxon>Agaricomycetidae</taxon>
        <taxon>Agaricales</taxon>
        <taxon>Agaricineae</taxon>
        <taxon>Crepidotaceae</taxon>
        <taxon>Crepidotus</taxon>
    </lineage>
</organism>
<keyword evidence="12" id="KW-0472">Membrane</keyword>
<keyword evidence="5 13" id="KW-0349">Heme</keyword>
<evidence type="ECO:0000256" key="8">
    <source>
        <dbReference type="ARBA" id="ARBA00022989"/>
    </source>
</evidence>
<dbReference type="EMBL" id="MU157828">
    <property type="protein sequence ID" value="KAF9533661.1"/>
    <property type="molecule type" value="Genomic_DNA"/>
</dbReference>
<evidence type="ECO:0000256" key="7">
    <source>
        <dbReference type="ARBA" id="ARBA00022723"/>
    </source>
</evidence>
<evidence type="ECO:0000256" key="6">
    <source>
        <dbReference type="ARBA" id="ARBA00022692"/>
    </source>
</evidence>
<keyword evidence="10 13" id="KW-0408">Iron</keyword>
<keyword evidence="7 13" id="KW-0479">Metal-binding</keyword>
<evidence type="ECO:0000256" key="13">
    <source>
        <dbReference type="PIRSR" id="PIRSR602401-1"/>
    </source>
</evidence>
<dbReference type="PRINTS" id="PR00463">
    <property type="entry name" value="EP450I"/>
</dbReference>
<dbReference type="PANTHER" id="PTHR24305:SF166">
    <property type="entry name" value="CYTOCHROME P450 12A4, MITOCHONDRIAL-RELATED"/>
    <property type="match status" value="1"/>
</dbReference>
<keyword evidence="9" id="KW-0560">Oxidoreductase</keyword>
<dbReference type="GO" id="GO:0016020">
    <property type="term" value="C:membrane"/>
    <property type="evidence" value="ECO:0007669"/>
    <property type="project" value="UniProtKB-SubCell"/>
</dbReference>
<evidence type="ECO:0000313" key="14">
    <source>
        <dbReference type="EMBL" id="KAF9533661.1"/>
    </source>
</evidence>
<dbReference type="GO" id="GO:0005506">
    <property type="term" value="F:iron ion binding"/>
    <property type="evidence" value="ECO:0007669"/>
    <property type="project" value="InterPro"/>
</dbReference>
<dbReference type="InterPro" id="IPR002401">
    <property type="entry name" value="Cyt_P450_E_grp-I"/>
</dbReference>
<keyword evidence="6" id="KW-0812">Transmembrane</keyword>
<comment type="pathway">
    <text evidence="3">Secondary metabolite biosynthesis; terpenoid biosynthesis.</text>
</comment>
<comment type="similarity">
    <text evidence="4">Belongs to the cytochrome P450 family.</text>
</comment>
<dbReference type="SUPFAM" id="SSF48264">
    <property type="entry name" value="Cytochrome P450"/>
    <property type="match status" value="1"/>
</dbReference>
<evidence type="ECO:0000256" key="5">
    <source>
        <dbReference type="ARBA" id="ARBA00022617"/>
    </source>
</evidence>
<comment type="cofactor">
    <cofactor evidence="1 13">
        <name>heme</name>
        <dbReference type="ChEBI" id="CHEBI:30413"/>
    </cofactor>
</comment>
<keyword evidence="8" id="KW-1133">Transmembrane helix</keyword>
<comment type="subcellular location">
    <subcellularLocation>
        <location evidence="2">Membrane</location>
    </subcellularLocation>
</comment>
<evidence type="ECO:0000256" key="4">
    <source>
        <dbReference type="ARBA" id="ARBA00010617"/>
    </source>
</evidence>
<keyword evidence="11" id="KW-0503">Monooxygenase</keyword>
<evidence type="ECO:0000256" key="1">
    <source>
        <dbReference type="ARBA" id="ARBA00001971"/>
    </source>
</evidence>
<proteinExistence type="inferred from homology"/>
<feature type="binding site" description="axial binding residue" evidence="13">
    <location>
        <position position="499"/>
    </location>
    <ligand>
        <name>heme</name>
        <dbReference type="ChEBI" id="CHEBI:30413"/>
    </ligand>
    <ligandPart>
        <name>Fe</name>
        <dbReference type="ChEBI" id="CHEBI:18248"/>
    </ligandPart>
</feature>
<dbReference type="Pfam" id="PF00067">
    <property type="entry name" value="p450"/>
    <property type="match status" value="1"/>
</dbReference>
<dbReference type="GO" id="GO:0020037">
    <property type="term" value="F:heme binding"/>
    <property type="evidence" value="ECO:0007669"/>
    <property type="project" value="InterPro"/>
</dbReference>
<dbReference type="InterPro" id="IPR050121">
    <property type="entry name" value="Cytochrome_P450_monoxygenase"/>
</dbReference>
<dbReference type="GO" id="GO:0004497">
    <property type="term" value="F:monooxygenase activity"/>
    <property type="evidence" value="ECO:0007669"/>
    <property type="project" value="UniProtKB-KW"/>
</dbReference>
<keyword evidence="15" id="KW-1185">Reference proteome</keyword>
<dbReference type="GO" id="GO:0016705">
    <property type="term" value="F:oxidoreductase activity, acting on paired donors, with incorporation or reduction of molecular oxygen"/>
    <property type="evidence" value="ECO:0007669"/>
    <property type="project" value="InterPro"/>
</dbReference>
<comment type="caution">
    <text evidence="14">The sequence shown here is derived from an EMBL/GenBank/DDBJ whole genome shotgun (WGS) entry which is preliminary data.</text>
</comment>
<name>A0A9P6ER24_9AGAR</name>
<evidence type="ECO:0000256" key="11">
    <source>
        <dbReference type="ARBA" id="ARBA00023033"/>
    </source>
</evidence>
<dbReference type="AlphaFoldDB" id="A0A9P6ER24"/>
<dbReference type="InterPro" id="IPR001128">
    <property type="entry name" value="Cyt_P450"/>
</dbReference>
<dbReference type="Gene3D" id="1.10.630.10">
    <property type="entry name" value="Cytochrome P450"/>
    <property type="match status" value="1"/>
</dbReference>
<dbReference type="OrthoDB" id="1470350at2759"/>
<gene>
    <name evidence="14" type="ORF">CPB83DRAFT_845663</name>
</gene>
<evidence type="ECO:0000256" key="12">
    <source>
        <dbReference type="ARBA" id="ARBA00023136"/>
    </source>
</evidence>